<organism evidence="2 3">
    <name type="scientific">Xenotaenia resolanae</name>
    <dbReference type="NCBI Taxonomy" id="208358"/>
    <lineage>
        <taxon>Eukaryota</taxon>
        <taxon>Metazoa</taxon>
        <taxon>Chordata</taxon>
        <taxon>Craniata</taxon>
        <taxon>Vertebrata</taxon>
        <taxon>Euteleostomi</taxon>
        <taxon>Actinopterygii</taxon>
        <taxon>Neopterygii</taxon>
        <taxon>Teleostei</taxon>
        <taxon>Neoteleostei</taxon>
        <taxon>Acanthomorphata</taxon>
        <taxon>Ovalentaria</taxon>
        <taxon>Atherinomorphae</taxon>
        <taxon>Cyprinodontiformes</taxon>
        <taxon>Goodeidae</taxon>
        <taxon>Xenotaenia</taxon>
    </lineage>
</organism>
<sequence>YVSTLTLHQVQLDQTGTYMATAFNEDDTEEVLFYLQVTAPPRILSLSEVDKNAILCVIEGVPTPSVTWYTCPSSISCSNLSHGWRSQLGASGQNVTTATEEGVTLVRSVLTLKALSSVSAVRCEATNSAGGRAQDLRVLTNCEYYCSTAALQLTCVS</sequence>
<dbReference type="Gene3D" id="2.60.40.10">
    <property type="entry name" value="Immunoglobulins"/>
    <property type="match status" value="2"/>
</dbReference>
<dbReference type="SUPFAM" id="SSF48726">
    <property type="entry name" value="Immunoglobulin"/>
    <property type="match status" value="2"/>
</dbReference>
<reference evidence="2 3" key="1">
    <citation type="submission" date="2021-06" db="EMBL/GenBank/DDBJ databases">
        <authorList>
            <person name="Palmer J.M."/>
        </authorList>
    </citation>
    <scope>NUCLEOTIDE SEQUENCE [LARGE SCALE GENOMIC DNA]</scope>
    <source>
        <strain evidence="2 3">XR_2019</strain>
        <tissue evidence="2">Muscle</tissue>
    </source>
</reference>
<dbReference type="Pfam" id="PF25305">
    <property type="entry name" value="Ig_PDGFR_d4"/>
    <property type="match status" value="1"/>
</dbReference>
<feature type="non-terminal residue" evidence="2">
    <location>
        <position position="1"/>
    </location>
</feature>
<evidence type="ECO:0000259" key="1">
    <source>
        <dbReference type="PROSITE" id="PS50835"/>
    </source>
</evidence>
<name>A0ABV0WIB9_9TELE</name>
<evidence type="ECO:0000313" key="2">
    <source>
        <dbReference type="EMBL" id="MEQ2268192.1"/>
    </source>
</evidence>
<dbReference type="InterPro" id="IPR036179">
    <property type="entry name" value="Ig-like_dom_sf"/>
</dbReference>
<dbReference type="InterPro" id="IPR007110">
    <property type="entry name" value="Ig-like_dom"/>
</dbReference>
<dbReference type="InterPro" id="IPR013783">
    <property type="entry name" value="Ig-like_fold"/>
</dbReference>
<accession>A0ABV0WIB9</accession>
<feature type="domain" description="Ig-like" evidence="1">
    <location>
        <begin position="41"/>
        <end position="139"/>
    </location>
</feature>
<comment type="caution">
    <text evidence="2">The sequence shown here is derived from an EMBL/GenBank/DDBJ whole genome shotgun (WGS) entry which is preliminary data.</text>
</comment>
<dbReference type="Proteomes" id="UP001444071">
    <property type="component" value="Unassembled WGS sequence"/>
</dbReference>
<evidence type="ECO:0000313" key="3">
    <source>
        <dbReference type="Proteomes" id="UP001444071"/>
    </source>
</evidence>
<proteinExistence type="predicted"/>
<dbReference type="EMBL" id="JAHRIM010045765">
    <property type="protein sequence ID" value="MEQ2268192.1"/>
    <property type="molecule type" value="Genomic_DNA"/>
</dbReference>
<gene>
    <name evidence="2" type="ORF">XENORESO_017027</name>
</gene>
<dbReference type="PROSITE" id="PS50835">
    <property type="entry name" value="IG_LIKE"/>
    <property type="match status" value="1"/>
</dbReference>
<protein>
    <recommendedName>
        <fullName evidence="1">Ig-like domain-containing protein</fullName>
    </recommendedName>
</protein>
<keyword evidence="3" id="KW-1185">Reference proteome</keyword>